<dbReference type="STRING" id="1365950.SAMN05428963_10254"/>
<dbReference type="NCBIfam" id="NF033788">
    <property type="entry name" value="HTH_metalloreg"/>
    <property type="match status" value="1"/>
</dbReference>
<evidence type="ECO:0000259" key="1">
    <source>
        <dbReference type="PROSITE" id="PS50987"/>
    </source>
</evidence>
<dbReference type="InterPro" id="IPR013216">
    <property type="entry name" value="Methyltransf_11"/>
</dbReference>
<dbReference type="SMART" id="SM00418">
    <property type="entry name" value="HTH_ARSR"/>
    <property type="match status" value="1"/>
</dbReference>
<dbReference type="SUPFAM" id="SSF46785">
    <property type="entry name" value="Winged helix' DNA-binding domain"/>
    <property type="match status" value="1"/>
</dbReference>
<dbReference type="GO" id="GO:0003700">
    <property type="term" value="F:DNA-binding transcription factor activity"/>
    <property type="evidence" value="ECO:0007669"/>
    <property type="project" value="InterPro"/>
</dbReference>
<sequence>MPAVPLPFACAVEVLKAVAEPTRLRMLVLLARNDLTVTDLTEILDQSQPRVSRHLKLLLEAGLIDRHQEGAWAYFRLTEAKARARMVRQVLDAVQQDDPALLSDGTRLDTVRQRRAAQAADYFAKNAGSWDRIRSLHVPDAEVESALLDILGSRRVDALLDIGTGTGRMLELMAPLCGRALGVDASREMLAIARAKLDEAGITNASVRLADAYRLPVEAESFDLITVHQVLHHLDDPAAAIRQAARALRPGGRLVVVDFAPHELEFLRTDHAHLRLGFLPEVVADYLASAELDLLAVRTLDPKAEEEGHIAVTLWLAEKPRASAPSFLRTAEPATSH</sequence>
<dbReference type="Proteomes" id="UP000190135">
    <property type="component" value="Unassembled WGS sequence"/>
</dbReference>
<dbReference type="Gene3D" id="3.40.50.150">
    <property type="entry name" value="Vaccinia Virus protein VP39"/>
    <property type="match status" value="1"/>
</dbReference>
<accession>A0A1T4MB25</accession>
<dbReference type="InterPro" id="IPR050508">
    <property type="entry name" value="Methyltransf_Superfamily"/>
</dbReference>
<dbReference type="SUPFAM" id="SSF53335">
    <property type="entry name" value="S-adenosyl-L-methionine-dependent methyltransferases"/>
    <property type="match status" value="1"/>
</dbReference>
<dbReference type="InterPro" id="IPR011991">
    <property type="entry name" value="ArsR-like_HTH"/>
</dbReference>
<evidence type="ECO:0000313" key="3">
    <source>
        <dbReference type="Proteomes" id="UP000190135"/>
    </source>
</evidence>
<dbReference type="PROSITE" id="PS50987">
    <property type="entry name" value="HTH_ARSR_2"/>
    <property type="match status" value="1"/>
</dbReference>
<evidence type="ECO:0000313" key="2">
    <source>
        <dbReference type="EMBL" id="SJZ64203.1"/>
    </source>
</evidence>
<dbReference type="Pfam" id="PF01022">
    <property type="entry name" value="HTH_5"/>
    <property type="match status" value="1"/>
</dbReference>
<dbReference type="PANTHER" id="PTHR42912">
    <property type="entry name" value="METHYLTRANSFERASE"/>
    <property type="match status" value="1"/>
</dbReference>
<dbReference type="CDD" id="cd00090">
    <property type="entry name" value="HTH_ARSR"/>
    <property type="match status" value="1"/>
</dbReference>
<keyword evidence="3" id="KW-1185">Reference proteome</keyword>
<dbReference type="CDD" id="cd02440">
    <property type="entry name" value="AdoMet_MTases"/>
    <property type="match status" value="1"/>
</dbReference>
<dbReference type="AlphaFoldDB" id="A0A1T4MB25"/>
<reference evidence="2 3" key="1">
    <citation type="submission" date="2017-02" db="EMBL/GenBank/DDBJ databases">
        <authorList>
            <person name="Peterson S.W."/>
        </authorList>
    </citation>
    <scope>NUCLEOTIDE SEQUENCE [LARGE SCALE GENOMIC DNA]</scope>
    <source>
        <strain evidence="2 3">USBA 369</strain>
    </source>
</reference>
<gene>
    <name evidence="2" type="ORF">SAMN05428963_10254</name>
</gene>
<dbReference type="InterPro" id="IPR036388">
    <property type="entry name" value="WH-like_DNA-bd_sf"/>
</dbReference>
<dbReference type="Pfam" id="PF08241">
    <property type="entry name" value="Methyltransf_11"/>
    <property type="match status" value="1"/>
</dbReference>
<dbReference type="GO" id="GO:0008757">
    <property type="term" value="F:S-adenosylmethionine-dependent methyltransferase activity"/>
    <property type="evidence" value="ECO:0007669"/>
    <property type="project" value="InterPro"/>
</dbReference>
<protein>
    <submittedName>
        <fullName evidence="2">Transcriptional regulator, ArsR family</fullName>
    </submittedName>
</protein>
<organism evidence="2 3">
    <name type="scientific">Consotaella salsifontis</name>
    <dbReference type="NCBI Taxonomy" id="1365950"/>
    <lineage>
        <taxon>Bacteria</taxon>
        <taxon>Pseudomonadati</taxon>
        <taxon>Pseudomonadota</taxon>
        <taxon>Alphaproteobacteria</taxon>
        <taxon>Hyphomicrobiales</taxon>
        <taxon>Aurantimonadaceae</taxon>
        <taxon>Consotaella</taxon>
    </lineage>
</organism>
<proteinExistence type="predicted"/>
<name>A0A1T4MB25_9HYPH</name>
<dbReference type="Gene3D" id="1.10.10.10">
    <property type="entry name" value="Winged helix-like DNA-binding domain superfamily/Winged helix DNA-binding domain"/>
    <property type="match status" value="1"/>
</dbReference>
<dbReference type="EMBL" id="FUXL01000002">
    <property type="protein sequence ID" value="SJZ64203.1"/>
    <property type="molecule type" value="Genomic_DNA"/>
</dbReference>
<dbReference type="PRINTS" id="PR00778">
    <property type="entry name" value="HTHARSR"/>
</dbReference>
<dbReference type="InterPro" id="IPR001845">
    <property type="entry name" value="HTH_ArsR_DNA-bd_dom"/>
</dbReference>
<feature type="domain" description="HTH arsR-type" evidence="1">
    <location>
        <begin position="3"/>
        <end position="97"/>
    </location>
</feature>
<dbReference type="InterPro" id="IPR029063">
    <property type="entry name" value="SAM-dependent_MTases_sf"/>
</dbReference>
<dbReference type="InterPro" id="IPR036390">
    <property type="entry name" value="WH_DNA-bd_sf"/>
</dbReference>